<feature type="transmembrane region" description="Helical" evidence="6">
    <location>
        <begin position="407"/>
        <end position="427"/>
    </location>
</feature>
<keyword evidence="4 6" id="KW-0472">Membrane</keyword>
<dbReference type="STRING" id="765440.A0A0C3B927"/>
<feature type="transmembrane region" description="Helical" evidence="6">
    <location>
        <begin position="205"/>
        <end position="227"/>
    </location>
</feature>
<dbReference type="Gene3D" id="1.20.1250.20">
    <property type="entry name" value="MFS general substrate transporter like domains"/>
    <property type="match status" value="1"/>
</dbReference>
<feature type="transmembrane region" description="Helical" evidence="6">
    <location>
        <begin position="313"/>
        <end position="333"/>
    </location>
</feature>
<comment type="subcellular location">
    <subcellularLocation>
        <location evidence="1">Membrane</location>
        <topology evidence="1">Multi-pass membrane protein</topology>
    </subcellularLocation>
</comment>
<evidence type="ECO:0000313" key="9">
    <source>
        <dbReference type="Proteomes" id="UP000054166"/>
    </source>
</evidence>
<feature type="domain" description="Major facilitator superfamily (MFS) profile" evidence="7">
    <location>
        <begin position="86"/>
        <end position="459"/>
    </location>
</feature>
<dbReference type="InterPro" id="IPR036259">
    <property type="entry name" value="MFS_trans_sf"/>
</dbReference>
<dbReference type="InterPro" id="IPR011701">
    <property type="entry name" value="MFS"/>
</dbReference>
<keyword evidence="9" id="KW-1185">Reference proteome</keyword>
<dbReference type="FunCoup" id="A0A0C3B927">
    <property type="interactions" value="119"/>
</dbReference>
<dbReference type="Gene3D" id="1.20.1720.10">
    <property type="entry name" value="Multidrug resistance protein D"/>
    <property type="match status" value="1"/>
</dbReference>
<evidence type="ECO:0000256" key="6">
    <source>
        <dbReference type="SAM" id="Phobius"/>
    </source>
</evidence>
<proteinExistence type="predicted"/>
<dbReference type="InParanoid" id="A0A0C3B927"/>
<accession>A0A0C3B927</accession>
<evidence type="ECO:0000256" key="5">
    <source>
        <dbReference type="SAM" id="MobiDB-lite"/>
    </source>
</evidence>
<keyword evidence="2 6" id="KW-0812">Transmembrane</keyword>
<dbReference type="GO" id="GO:0022857">
    <property type="term" value="F:transmembrane transporter activity"/>
    <property type="evidence" value="ECO:0007669"/>
    <property type="project" value="InterPro"/>
</dbReference>
<dbReference type="PANTHER" id="PTHR23502">
    <property type="entry name" value="MAJOR FACILITATOR SUPERFAMILY"/>
    <property type="match status" value="1"/>
</dbReference>
<gene>
    <name evidence="8" type="ORF">PILCRDRAFT_828732</name>
</gene>
<dbReference type="InterPro" id="IPR020846">
    <property type="entry name" value="MFS_dom"/>
</dbReference>
<evidence type="ECO:0000256" key="3">
    <source>
        <dbReference type="ARBA" id="ARBA00022989"/>
    </source>
</evidence>
<dbReference type="SUPFAM" id="SSF103473">
    <property type="entry name" value="MFS general substrate transporter"/>
    <property type="match status" value="1"/>
</dbReference>
<dbReference type="GO" id="GO:0005886">
    <property type="term" value="C:plasma membrane"/>
    <property type="evidence" value="ECO:0007669"/>
    <property type="project" value="TreeGrafter"/>
</dbReference>
<dbReference type="Pfam" id="PF07690">
    <property type="entry name" value="MFS_1"/>
    <property type="match status" value="1"/>
</dbReference>
<dbReference type="PROSITE" id="PS50850">
    <property type="entry name" value="MFS"/>
    <property type="match status" value="1"/>
</dbReference>
<feature type="transmembrane region" description="Helical" evidence="6">
    <location>
        <begin position="155"/>
        <end position="174"/>
    </location>
</feature>
<sequence>MTLDRANSPSCGSSSIDRSSTIPRSSVALDNHVAEKEDETDRYDVGDAQEPASEMPAPSKDGKNCNQVTWDGPDDPHNPRNWSTPYKLFLTTLGCITALNVTFASSAPTPALTFIAKEFNTSVEVTNLITTLFLVGYITGPVLWGPGSELLGRQLVFRTSMILYTLFILGQALANNIETLLITRLIAGVFAAAPMTNSSAIMADIWAPAARGYAVSFFCVCVFTGPVIGPVEPILVLVTLYLSFIYGILYALFEAVPLVYIGKRGWGLGPDGVAFIAVGLGSCLAAALNFRFSVRFASLMEKWKGFPPPEERLYGAMVAGPCLVIGVLLFGWTGQYPNIHWLAPAFGLVLVGISVGLIFVSLMAYLVDVYLMYSASAMAANTMCRSAIAAAFPLFTVQMFTKLGINWASTLVACIGIVLLPSPFLFYKYGSRIRTGSTFAPCHDLRIAKELEAEGKILV</sequence>
<reference evidence="9" key="2">
    <citation type="submission" date="2015-01" db="EMBL/GenBank/DDBJ databases">
        <title>Evolutionary Origins and Diversification of the Mycorrhizal Mutualists.</title>
        <authorList>
            <consortium name="DOE Joint Genome Institute"/>
            <consortium name="Mycorrhizal Genomics Consortium"/>
            <person name="Kohler A."/>
            <person name="Kuo A."/>
            <person name="Nagy L.G."/>
            <person name="Floudas D."/>
            <person name="Copeland A."/>
            <person name="Barry K.W."/>
            <person name="Cichocki N."/>
            <person name="Veneault-Fourrey C."/>
            <person name="LaButti K."/>
            <person name="Lindquist E.A."/>
            <person name="Lipzen A."/>
            <person name="Lundell T."/>
            <person name="Morin E."/>
            <person name="Murat C."/>
            <person name="Riley R."/>
            <person name="Ohm R."/>
            <person name="Sun H."/>
            <person name="Tunlid A."/>
            <person name="Henrissat B."/>
            <person name="Grigoriev I.V."/>
            <person name="Hibbett D.S."/>
            <person name="Martin F."/>
        </authorList>
    </citation>
    <scope>NUCLEOTIDE SEQUENCE [LARGE SCALE GENOMIC DNA]</scope>
    <source>
        <strain evidence="9">F 1598</strain>
    </source>
</reference>
<dbReference type="HOGENOM" id="CLU_008455_11_4_1"/>
<dbReference type="AlphaFoldDB" id="A0A0C3B927"/>
<feature type="transmembrane region" description="Helical" evidence="6">
    <location>
        <begin position="125"/>
        <end position="143"/>
    </location>
</feature>
<feature type="transmembrane region" description="Helical" evidence="6">
    <location>
        <begin position="345"/>
        <end position="371"/>
    </location>
</feature>
<reference evidence="8 9" key="1">
    <citation type="submission" date="2014-04" db="EMBL/GenBank/DDBJ databases">
        <authorList>
            <consortium name="DOE Joint Genome Institute"/>
            <person name="Kuo A."/>
            <person name="Tarkka M."/>
            <person name="Buscot F."/>
            <person name="Kohler A."/>
            <person name="Nagy L.G."/>
            <person name="Floudas D."/>
            <person name="Copeland A."/>
            <person name="Barry K.W."/>
            <person name="Cichocki N."/>
            <person name="Veneault-Fourrey C."/>
            <person name="LaButti K."/>
            <person name="Lindquist E.A."/>
            <person name="Lipzen A."/>
            <person name="Lundell T."/>
            <person name="Morin E."/>
            <person name="Murat C."/>
            <person name="Sun H."/>
            <person name="Tunlid A."/>
            <person name="Henrissat B."/>
            <person name="Grigoriev I.V."/>
            <person name="Hibbett D.S."/>
            <person name="Martin F."/>
            <person name="Nordberg H.P."/>
            <person name="Cantor M.N."/>
            <person name="Hua S.X."/>
        </authorList>
    </citation>
    <scope>NUCLEOTIDE SEQUENCE [LARGE SCALE GENOMIC DNA]</scope>
    <source>
        <strain evidence="8 9">F 1598</strain>
    </source>
</reference>
<dbReference type="EMBL" id="KN833072">
    <property type="protein sequence ID" value="KIM73832.1"/>
    <property type="molecule type" value="Genomic_DNA"/>
</dbReference>
<feature type="region of interest" description="Disordered" evidence="5">
    <location>
        <begin position="1"/>
        <end position="79"/>
    </location>
</feature>
<organism evidence="8 9">
    <name type="scientific">Piloderma croceum (strain F 1598)</name>
    <dbReference type="NCBI Taxonomy" id="765440"/>
    <lineage>
        <taxon>Eukaryota</taxon>
        <taxon>Fungi</taxon>
        <taxon>Dikarya</taxon>
        <taxon>Basidiomycota</taxon>
        <taxon>Agaricomycotina</taxon>
        <taxon>Agaricomycetes</taxon>
        <taxon>Agaricomycetidae</taxon>
        <taxon>Atheliales</taxon>
        <taxon>Atheliaceae</taxon>
        <taxon>Piloderma</taxon>
    </lineage>
</organism>
<dbReference type="PANTHER" id="PTHR23502:SF74">
    <property type="entry name" value="MAJOR FACILITATOR SUPERFAMILY (MFS) PROFILE DOMAIN-CONTAINING PROTEIN"/>
    <property type="match status" value="1"/>
</dbReference>
<dbReference type="Proteomes" id="UP000054166">
    <property type="component" value="Unassembled WGS sequence"/>
</dbReference>
<evidence type="ECO:0000256" key="2">
    <source>
        <dbReference type="ARBA" id="ARBA00022692"/>
    </source>
</evidence>
<evidence type="ECO:0000256" key="4">
    <source>
        <dbReference type="ARBA" id="ARBA00023136"/>
    </source>
</evidence>
<dbReference type="OrthoDB" id="9986881at2759"/>
<evidence type="ECO:0000259" key="7">
    <source>
        <dbReference type="PROSITE" id="PS50850"/>
    </source>
</evidence>
<feature type="transmembrane region" description="Helical" evidence="6">
    <location>
        <begin position="383"/>
        <end position="401"/>
    </location>
</feature>
<feature type="compositionally biased region" description="Polar residues" evidence="5">
    <location>
        <begin position="1"/>
        <end position="24"/>
    </location>
</feature>
<feature type="transmembrane region" description="Helical" evidence="6">
    <location>
        <begin position="273"/>
        <end position="292"/>
    </location>
</feature>
<name>A0A0C3B927_PILCF</name>
<feature type="transmembrane region" description="Helical" evidence="6">
    <location>
        <begin position="234"/>
        <end position="253"/>
    </location>
</feature>
<dbReference type="CDD" id="cd17323">
    <property type="entry name" value="MFS_Tpo1_MDR_like"/>
    <property type="match status" value="1"/>
</dbReference>
<protein>
    <recommendedName>
        <fullName evidence="7">Major facilitator superfamily (MFS) profile domain-containing protein</fullName>
    </recommendedName>
</protein>
<evidence type="ECO:0000256" key="1">
    <source>
        <dbReference type="ARBA" id="ARBA00004141"/>
    </source>
</evidence>
<evidence type="ECO:0000313" key="8">
    <source>
        <dbReference type="EMBL" id="KIM73832.1"/>
    </source>
</evidence>
<keyword evidence="3 6" id="KW-1133">Transmembrane helix</keyword>